<dbReference type="Pfam" id="PF13542">
    <property type="entry name" value="HTH_Tnp_ISL3"/>
    <property type="match status" value="1"/>
</dbReference>
<dbReference type="PANTHER" id="PTHR33498">
    <property type="entry name" value="TRANSPOSASE FOR INSERTION SEQUENCE ELEMENT IS1557"/>
    <property type="match status" value="1"/>
</dbReference>
<reference evidence="4" key="1">
    <citation type="journal article" date="2022" name="Environ. Microbiol.">
        <title>Geoalkalibacter halelectricus SAP #1 sp. nov. possessing extracellular electron transfer and mineral#reducing capabilities from a haloalkaline environment.</title>
        <authorList>
            <person name="Yadav S."/>
            <person name="Singh R."/>
            <person name="Sundharam S.S."/>
            <person name="Chaudhary S."/>
            <person name="Krishnamurthi S."/>
            <person name="Patil S.A."/>
        </authorList>
    </citation>
    <scope>NUCLEOTIDE SEQUENCE</scope>
    <source>
        <strain evidence="4">SAP-1</strain>
    </source>
</reference>
<dbReference type="EMBL" id="CP092109">
    <property type="protein sequence ID" value="UWZ79181.1"/>
    <property type="molecule type" value="Genomic_DNA"/>
</dbReference>
<evidence type="ECO:0000259" key="1">
    <source>
        <dbReference type="Pfam" id="PF01610"/>
    </source>
</evidence>
<evidence type="ECO:0000259" key="2">
    <source>
        <dbReference type="Pfam" id="PF13542"/>
    </source>
</evidence>
<evidence type="ECO:0000313" key="4">
    <source>
        <dbReference type="EMBL" id="UWZ79181.1"/>
    </source>
</evidence>
<sequence length="406" mass="45937">MNPESLFAVALGITPPWEVEGIEFSKESKRLDIKIGFRRGATFACPVCGADAPAYDTNEKTWRHLNFFQYEAYLTARVPRVKCPNAGCGVKQVQVPWARPGAGFTLLFEALVMALVREMPVKAAAALLGEHDTRIWRVLDHYVQSARAQEDHSEVKRVGIDETSARRGQDYISLFFDLDLRRLLFGTEGKGHETVKAFAEDLKAHKGDPANVTAACIDMSKAFIKGVNAALPNAEITFDPFHLIKHMNDALSQVRAEEARLYPEMMKGSRYAFLKNPENLTEKQDETLTRLCNYRLKTARAYLIKLALQDVYFATTREDAQGRLKAWYSWAIRSQIDQIKTVARTIKNHWNGILTWFDSKLSNGFLEAVNGLIQAAKRRARGYRTTKNLINMAYLIAGKLDFRLPT</sequence>
<dbReference type="InterPro" id="IPR002560">
    <property type="entry name" value="Transposase_DDE"/>
</dbReference>
<evidence type="ECO:0000259" key="3">
    <source>
        <dbReference type="Pfam" id="PF14690"/>
    </source>
</evidence>
<dbReference type="Pfam" id="PF01610">
    <property type="entry name" value="DDE_Tnp_ISL3"/>
    <property type="match status" value="1"/>
</dbReference>
<feature type="domain" description="Transposase IS204/IS1001/IS1096/IS1165 zinc-finger" evidence="3">
    <location>
        <begin position="43"/>
        <end position="85"/>
    </location>
</feature>
<keyword evidence="5" id="KW-1185">Reference proteome</keyword>
<dbReference type="PANTHER" id="PTHR33498:SF1">
    <property type="entry name" value="TRANSPOSASE FOR INSERTION SEQUENCE ELEMENT IS1557"/>
    <property type="match status" value="1"/>
</dbReference>
<dbReference type="NCBIfam" id="NF033550">
    <property type="entry name" value="transpos_ISL3"/>
    <property type="match status" value="1"/>
</dbReference>
<name>A0ABY5ZKF7_9BACT</name>
<dbReference type="InterPro" id="IPR047951">
    <property type="entry name" value="Transpos_ISL3"/>
</dbReference>
<dbReference type="InterPro" id="IPR029261">
    <property type="entry name" value="Transposase_Znf"/>
</dbReference>
<accession>A0ABY5ZKF7</accession>
<evidence type="ECO:0000313" key="5">
    <source>
        <dbReference type="Proteomes" id="UP001060414"/>
    </source>
</evidence>
<dbReference type="InterPro" id="IPR032877">
    <property type="entry name" value="Transposase_HTH"/>
</dbReference>
<protein>
    <submittedName>
        <fullName evidence="4">ISL3 family transposase</fullName>
    </submittedName>
</protein>
<gene>
    <name evidence="4" type="ORF">L9S41_16070</name>
</gene>
<proteinExistence type="predicted"/>
<dbReference type="Pfam" id="PF14690">
    <property type="entry name" value="Zn_ribbon_ISL3"/>
    <property type="match status" value="1"/>
</dbReference>
<organism evidence="4 5">
    <name type="scientific">Geoalkalibacter halelectricus</name>
    <dbReference type="NCBI Taxonomy" id="2847045"/>
    <lineage>
        <taxon>Bacteria</taxon>
        <taxon>Pseudomonadati</taxon>
        <taxon>Thermodesulfobacteriota</taxon>
        <taxon>Desulfuromonadia</taxon>
        <taxon>Desulfuromonadales</taxon>
        <taxon>Geoalkalibacteraceae</taxon>
        <taxon>Geoalkalibacter</taxon>
    </lineage>
</organism>
<feature type="domain" description="Transposase IS204/IS1001/IS1096/IS1165 DDE" evidence="1">
    <location>
        <begin position="158"/>
        <end position="392"/>
    </location>
</feature>
<feature type="domain" description="Transposase IS204/IS1001/IS1096/IS1165 helix-turn-helix" evidence="2">
    <location>
        <begin position="93"/>
        <end position="143"/>
    </location>
</feature>
<dbReference type="RefSeq" id="WP_260747538.1">
    <property type="nucleotide sequence ID" value="NZ_CP092109.1"/>
</dbReference>
<dbReference type="Proteomes" id="UP001060414">
    <property type="component" value="Chromosome"/>
</dbReference>